<dbReference type="PROSITE" id="PS50932">
    <property type="entry name" value="HTH_LACI_2"/>
    <property type="match status" value="1"/>
</dbReference>
<accession>A0ABS7CJ63</accession>
<evidence type="ECO:0000256" key="2">
    <source>
        <dbReference type="ARBA" id="ARBA00023125"/>
    </source>
</evidence>
<keyword evidence="1" id="KW-0805">Transcription regulation</keyword>
<keyword evidence="6" id="KW-1185">Reference proteome</keyword>
<evidence type="ECO:0000256" key="3">
    <source>
        <dbReference type="ARBA" id="ARBA00023163"/>
    </source>
</evidence>
<dbReference type="Gene3D" id="1.10.260.40">
    <property type="entry name" value="lambda repressor-like DNA-binding domains"/>
    <property type="match status" value="1"/>
</dbReference>
<dbReference type="InterPro" id="IPR000843">
    <property type="entry name" value="HTH_LacI"/>
</dbReference>
<dbReference type="EMBL" id="JAHZIK010002602">
    <property type="protein sequence ID" value="MBW7460986.1"/>
    <property type="molecule type" value="Genomic_DNA"/>
</dbReference>
<sequence>MSYNIKEIASMAGVSKSTASRVISGKGYASQEVRDRVLGVVEQLQYKPNAVARAMVAKRTNNIGVIVFREKQPIVSHPLYGKLIDSILLAAERRGYSVFLKTDQEMSVRSTDYMLEQRVDGLILISRLQKNVIDHVKKFNVPYLMVNGTTDDPDVIHLVSNDEVGGGR</sequence>
<dbReference type="InterPro" id="IPR010982">
    <property type="entry name" value="Lambda_DNA-bd_dom_sf"/>
</dbReference>
<reference evidence="5 6" key="1">
    <citation type="submission" date="2021-07" db="EMBL/GenBank/DDBJ databases">
        <title>Paenibacillus radiodurans sp. nov., isolated from the southeastern edge of Tengger Desert.</title>
        <authorList>
            <person name="Zhang G."/>
        </authorList>
    </citation>
    <scope>NUCLEOTIDE SEQUENCE [LARGE SCALE GENOMIC DNA]</scope>
    <source>
        <strain evidence="5 6">CCM 7311</strain>
    </source>
</reference>
<dbReference type="PANTHER" id="PTHR30146:SF109">
    <property type="entry name" value="HTH-TYPE TRANSCRIPTIONAL REGULATOR GALS"/>
    <property type="match status" value="1"/>
</dbReference>
<protein>
    <submittedName>
        <fullName evidence="5">LacI family transcriptional regulator</fullName>
    </submittedName>
</protein>
<keyword evidence="3" id="KW-0804">Transcription</keyword>
<dbReference type="InterPro" id="IPR028082">
    <property type="entry name" value="Peripla_BP_I"/>
</dbReference>
<keyword evidence="2" id="KW-0238">DNA-binding</keyword>
<dbReference type="SUPFAM" id="SSF47413">
    <property type="entry name" value="lambda repressor-like DNA-binding domains"/>
    <property type="match status" value="1"/>
</dbReference>
<dbReference type="Proteomes" id="UP001519887">
    <property type="component" value="Unassembled WGS sequence"/>
</dbReference>
<evidence type="ECO:0000313" key="6">
    <source>
        <dbReference type="Proteomes" id="UP001519887"/>
    </source>
</evidence>
<dbReference type="Pfam" id="PF00356">
    <property type="entry name" value="LacI"/>
    <property type="match status" value="1"/>
</dbReference>
<dbReference type="SUPFAM" id="SSF53822">
    <property type="entry name" value="Periplasmic binding protein-like I"/>
    <property type="match status" value="1"/>
</dbReference>
<proteinExistence type="predicted"/>
<comment type="caution">
    <text evidence="5">The sequence shown here is derived from an EMBL/GenBank/DDBJ whole genome shotgun (WGS) entry which is preliminary data.</text>
</comment>
<dbReference type="SMART" id="SM00354">
    <property type="entry name" value="HTH_LACI"/>
    <property type="match status" value="1"/>
</dbReference>
<evidence type="ECO:0000259" key="4">
    <source>
        <dbReference type="PROSITE" id="PS50932"/>
    </source>
</evidence>
<organism evidence="5 6">
    <name type="scientific">Paenibacillus sepulcri</name>
    <dbReference type="NCBI Taxonomy" id="359917"/>
    <lineage>
        <taxon>Bacteria</taxon>
        <taxon>Bacillati</taxon>
        <taxon>Bacillota</taxon>
        <taxon>Bacilli</taxon>
        <taxon>Bacillales</taxon>
        <taxon>Paenibacillaceae</taxon>
        <taxon>Paenibacillus</taxon>
    </lineage>
</organism>
<gene>
    <name evidence="5" type="ORF">K0U00_43715</name>
</gene>
<evidence type="ECO:0000313" key="5">
    <source>
        <dbReference type="EMBL" id="MBW7460986.1"/>
    </source>
</evidence>
<dbReference type="PANTHER" id="PTHR30146">
    <property type="entry name" value="LACI-RELATED TRANSCRIPTIONAL REPRESSOR"/>
    <property type="match status" value="1"/>
</dbReference>
<feature type="non-terminal residue" evidence="5">
    <location>
        <position position="168"/>
    </location>
</feature>
<dbReference type="InterPro" id="IPR001761">
    <property type="entry name" value="Peripla_BP/Lac1_sug-bd_dom"/>
</dbReference>
<feature type="domain" description="HTH lacI-type" evidence="4">
    <location>
        <begin position="3"/>
        <end position="57"/>
    </location>
</feature>
<dbReference type="CDD" id="cd01392">
    <property type="entry name" value="HTH_LacI"/>
    <property type="match status" value="1"/>
</dbReference>
<evidence type="ECO:0000256" key="1">
    <source>
        <dbReference type="ARBA" id="ARBA00023015"/>
    </source>
</evidence>
<dbReference type="PROSITE" id="PS00356">
    <property type="entry name" value="HTH_LACI_1"/>
    <property type="match status" value="1"/>
</dbReference>
<dbReference type="Gene3D" id="3.40.50.2300">
    <property type="match status" value="1"/>
</dbReference>
<name>A0ABS7CJ63_9BACL</name>
<dbReference type="Pfam" id="PF00532">
    <property type="entry name" value="Peripla_BP_1"/>
    <property type="match status" value="1"/>
</dbReference>